<evidence type="ECO:0000256" key="1">
    <source>
        <dbReference type="SAM" id="MobiDB-lite"/>
    </source>
</evidence>
<feature type="region of interest" description="Disordered" evidence="1">
    <location>
        <begin position="58"/>
        <end position="93"/>
    </location>
</feature>
<reference evidence="3 4" key="2">
    <citation type="submission" date="2019-01" db="EMBL/GenBank/DDBJ databases">
        <title>Tautonia sociabilis, a novel thermotolerant planctomycete of Isosphaeraceae family, isolated from a 4000 m deep subterranean habitat.</title>
        <authorList>
            <person name="Kovaleva O.L."/>
            <person name="Elcheninov A.G."/>
            <person name="Van Heerden E."/>
            <person name="Toshchakov S.V."/>
            <person name="Novikov A."/>
            <person name="Bonch-Osmolovskaya E.A."/>
            <person name="Kublanov I.V."/>
        </authorList>
    </citation>
    <scope>NUCLEOTIDE SEQUENCE [LARGE SCALE GENOMIC DNA]</scope>
    <source>
        <strain evidence="3 4">GM2012</strain>
    </source>
</reference>
<organism evidence="3 4">
    <name type="scientific">Tautonia sociabilis</name>
    <dbReference type="NCBI Taxonomy" id="2080755"/>
    <lineage>
        <taxon>Bacteria</taxon>
        <taxon>Pseudomonadati</taxon>
        <taxon>Planctomycetota</taxon>
        <taxon>Planctomycetia</taxon>
        <taxon>Isosphaerales</taxon>
        <taxon>Isosphaeraceae</taxon>
        <taxon>Tautonia</taxon>
    </lineage>
</organism>
<sequence>MTAAEATIGEDRRGNDPLRRVALGVLTLYLAPALLIVLAIGAVGMAVCALLRWLGGGSESGGPGASRERRDGAASAVTAPHFGVATRSRSTPR</sequence>
<keyword evidence="4" id="KW-1185">Reference proteome</keyword>
<dbReference type="OrthoDB" id="9972020at2"/>
<keyword evidence="2" id="KW-0812">Transmembrane</keyword>
<feature type="transmembrane region" description="Helical" evidence="2">
    <location>
        <begin position="21"/>
        <end position="54"/>
    </location>
</feature>
<dbReference type="EMBL" id="RYZH01000044">
    <property type="protein sequence ID" value="RUL84917.1"/>
    <property type="molecule type" value="Genomic_DNA"/>
</dbReference>
<keyword evidence="2" id="KW-1133">Transmembrane helix</keyword>
<comment type="caution">
    <text evidence="3">The sequence shown here is derived from an EMBL/GenBank/DDBJ whole genome shotgun (WGS) entry which is preliminary data.</text>
</comment>
<gene>
    <name evidence="3" type="ORF">TsocGM_19440</name>
</gene>
<dbReference type="RefSeq" id="WP_126727126.1">
    <property type="nucleotide sequence ID" value="NZ_RYZH01000044.1"/>
</dbReference>
<dbReference type="AlphaFoldDB" id="A0A432MFL2"/>
<evidence type="ECO:0000313" key="3">
    <source>
        <dbReference type="EMBL" id="RUL84917.1"/>
    </source>
</evidence>
<reference evidence="3 4" key="1">
    <citation type="submission" date="2018-12" db="EMBL/GenBank/DDBJ databases">
        <authorList>
            <person name="Toschakov S.V."/>
        </authorList>
    </citation>
    <scope>NUCLEOTIDE SEQUENCE [LARGE SCALE GENOMIC DNA]</scope>
    <source>
        <strain evidence="3 4">GM2012</strain>
    </source>
</reference>
<keyword evidence="2" id="KW-0472">Membrane</keyword>
<proteinExistence type="predicted"/>
<dbReference type="Proteomes" id="UP000280296">
    <property type="component" value="Unassembled WGS sequence"/>
</dbReference>
<accession>A0A432MFL2</accession>
<protein>
    <submittedName>
        <fullName evidence="3">Uncharacterized protein</fullName>
    </submittedName>
</protein>
<name>A0A432MFL2_9BACT</name>
<evidence type="ECO:0000256" key="2">
    <source>
        <dbReference type="SAM" id="Phobius"/>
    </source>
</evidence>
<evidence type="ECO:0000313" key="4">
    <source>
        <dbReference type="Proteomes" id="UP000280296"/>
    </source>
</evidence>